<dbReference type="STRING" id="27835.A0A0N4XMM3"/>
<evidence type="ECO:0000313" key="11">
    <source>
        <dbReference type="EMBL" id="VDL67368.1"/>
    </source>
</evidence>
<evidence type="ECO:0000256" key="9">
    <source>
        <dbReference type="ARBA" id="ARBA00023274"/>
    </source>
</evidence>
<dbReference type="WBParaSite" id="NBR_0000377501-mRNA-1">
    <property type="protein sequence ID" value="NBR_0000377501-mRNA-1"/>
    <property type="gene ID" value="NBR_0000377501"/>
</dbReference>
<dbReference type="OMA" id="NCAEESR"/>
<evidence type="ECO:0000256" key="1">
    <source>
        <dbReference type="ARBA" id="ARBA00004477"/>
    </source>
</evidence>
<evidence type="ECO:0000313" key="13">
    <source>
        <dbReference type="WBParaSite" id="NBR_0000377501-mRNA-1"/>
    </source>
</evidence>
<comment type="function">
    <text evidence="10">May be involved in the degradation of misfolded endoplasmic reticulum (ER) luminal proteins.</text>
</comment>
<keyword evidence="7 10" id="KW-1133">Transmembrane helix</keyword>
<feature type="transmembrane region" description="Helical" evidence="10">
    <location>
        <begin position="80"/>
        <end position="103"/>
    </location>
</feature>
<dbReference type="EMBL" id="UYSL01006091">
    <property type="protein sequence ID" value="VDL67368.1"/>
    <property type="molecule type" value="Genomic_DNA"/>
</dbReference>
<protein>
    <recommendedName>
        <fullName evidence="10">Derlin</fullName>
    </recommendedName>
</protein>
<evidence type="ECO:0000256" key="5">
    <source>
        <dbReference type="ARBA" id="ARBA00022824"/>
    </source>
</evidence>
<name>A0A0N4XMM3_NIPBR</name>
<gene>
    <name evidence="11" type="ORF">NBR_LOCUS3779</name>
</gene>
<accession>A0A0N4XMM3</accession>
<dbReference type="Gene3D" id="3.30.1230.20">
    <property type="match status" value="1"/>
</dbReference>
<comment type="similarity">
    <text evidence="2 10">Belongs to the derlin family.</text>
</comment>
<dbReference type="GO" id="GO:0003735">
    <property type="term" value="F:structural constituent of ribosome"/>
    <property type="evidence" value="ECO:0007669"/>
    <property type="project" value="InterPro"/>
</dbReference>
<dbReference type="InterPro" id="IPR001931">
    <property type="entry name" value="Ribosomal_eS21"/>
</dbReference>
<dbReference type="GO" id="GO:0005789">
    <property type="term" value="C:endoplasmic reticulum membrane"/>
    <property type="evidence" value="ECO:0007669"/>
    <property type="project" value="UniProtKB-SubCell"/>
</dbReference>
<dbReference type="PANTHER" id="PTHR11009">
    <property type="entry name" value="DER1-LIKE PROTEIN, DERLIN"/>
    <property type="match status" value="1"/>
</dbReference>
<evidence type="ECO:0000256" key="4">
    <source>
        <dbReference type="ARBA" id="ARBA00022692"/>
    </source>
</evidence>
<keyword evidence="5 10" id="KW-0256">Endoplasmic reticulum</keyword>
<dbReference type="GO" id="GO:1990904">
    <property type="term" value="C:ribonucleoprotein complex"/>
    <property type="evidence" value="ECO:0007669"/>
    <property type="project" value="UniProtKB-KW"/>
</dbReference>
<sequence length="305" mass="34426">MISSLQFTSRMVLSGFWRSALPFPLLICKPFQFWRPITALLFYPVSPQTGFHWLLMLYFLYNYSKNLETGVFSGRPADYLYMLMFNWLVCTGICMAAGVYFLLEPMVLSVLYVWCQLNKDTIVSFWFGTTFKAMYLPWILCAFNAVLRGGGMNELLGILVGHTYYFLAFDYPLQHGGSTLLRTPQFLYNYLPNEEGGIHGFGADRVNQRRGGGGAEGGRHAWGRGQALGGNHAERRWRDCGALRSPQMDHSSIQIDIVDVDPITGRMVAGKATRYAICGALRRQGESDDALLRLAQRDGIIPKNL</sequence>
<dbReference type="InterPro" id="IPR007599">
    <property type="entry name" value="DER1"/>
</dbReference>
<dbReference type="Proteomes" id="UP000271162">
    <property type="component" value="Unassembled WGS sequence"/>
</dbReference>
<keyword evidence="6" id="KW-0689">Ribosomal protein</keyword>
<evidence type="ECO:0000313" key="12">
    <source>
        <dbReference type="Proteomes" id="UP000271162"/>
    </source>
</evidence>
<dbReference type="GO" id="GO:0005840">
    <property type="term" value="C:ribosome"/>
    <property type="evidence" value="ECO:0007669"/>
    <property type="project" value="UniProtKB-KW"/>
</dbReference>
<comment type="similarity">
    <text evidence="3">Belongs to the eukaryotic ribosomal protein eS21 family.</text>
</comment>
<evidence type="ECO:0000256" key="6">
    <source>
        <dbReference type="ARBA" id="ARBA00022980"/>
    </source>
</evidence>
<proteinExistence type="inferred from homology"/>
<dbReference type="InterPro" id="IPR038579">
    <property type="entry name" value="Ribosomal_eS21_sf"/>
</dbReference>
<evidence type="ECO:0000256" key="2">
    <source>
        <dbReference type="ARBA" id="ARBA00008917"/>
    </source>
</evidence>
<evidence type="ECO:0000256" key="8">
    <source>
        <dbReference type="ARBA" id="ARBA00023136"/>
    </source>
</evidence>
<keyword evidence="8 10" id="KW-0472">Membrane</keyword>
<feature type="transmembrane region" description="Helical" evidence="10">
    <location>
        <begin position="123"/>
        <end position="147"/>
    </location>
</feature>
<keyword evidence="4 10" id="KW-0812">Transmembrane</keyword>
<evidence type="ECO:0000256" key="3">
    <source>
        <dbReference type="ARBA" id="ARBA00010228"/>
    </source>
</evidence>
<feature type="transmembrane region" description="Helical" evidence="10">
    <location>
        <begin position="40"/>
        <end position="60"/>
    </location>
</feature>
<comment type="subcellular location">
    <subcellularLocation>
        <location evidence="1 10">Endoplasmic reticulum membrane</location>
        <topology evidence="1 10">Multi-pass membrane protein</topology>
    </subcellularLocation>
</comment>
<evidence type="ECO:0000256" key="10">
    <source>
        <dbReference type="RuleBase" id="RU363059"/>
    </source>
</evidence>
<keyword evidence="12" id="KW-1185">Reference proteome</keyword>
<reference evidence="11 12" key="2">
    <citation type="submission" date="2018-11" db="EMBL/GenBank/DDBJ databases">
        <authorList>
            <consortium name="Pathogen Informatics"/>
        </authorList>
    </citation>
    <scope>NUCLEOTIDE SEQUENCE [LARGE SCALE GENOMIC DNA]</scope>
</reference>
<reference evidence="13" key="1">
    <citation type="submission" date="2017-02" db="UniProtKB">
        <authorList>
            <consortium name="WormBaseParasite"/>
        </authorList>
    </citation>
    <scope>IDENTIFICATION</scope>
</reference>
<dbReference type="Pfam" id="PF04511">
    <property type="entry name" value="DER1"/>
    <property type="match status" value="1"/>
</dbReference>
<organism evidence="13">
    <name type="scientific">Nippostrongylus brasiliensis</name>
    <name type="common">Rat hookworm</name>
    <dbReference type="NCBI Taxonomy" id="27835"/>
    <lineage>
        <taxon>Eukaryota</taxon>
        <taxon>Metazoa</taxon>
        <taxon>Ecdysozoa</taxon>
        <taxon>Nematoda</taxon>
        <taxon>Chromadorea</taxon>
        <taxon>Rhabditida</taxon>
        <taxon>Rhabditina</taxon>
        <taxon>Rhabditomorpha</taxon>
        <taxon>Strongyloidea</taxon>
        <taxon>Heligmosomidae</taxon>
        <taxon>Nippostrongylus</taxon>
    </lineage>
</organism>
<dbReference type="AlphaFoldDB" id="A0A0N4XMM3"/>
<comment type="caution">
    <text evidence="10">Lacks conserved residue(s) required for the propagation of feature annotation.</text>
</comment>
<keyword evidence="9" id="KW-0687">Ribonucleoprotein</keyword>
<evidence type="ECO:0000256" key="7">
    <source>
        <dbReference type="ARBA" id="ARBA00022989"/>
    </source>
</evidence>
<dbReference type="Pfam" id="PF01249">
    <property type="entry name" value="Ribosomal_S21e"/>
    <property type="match status" value="1"/>
</dbReference>
<dbReference type="GO" id="GO:0006412">
    <property type="term" value="P:translation"/>
    <property type="evidence" value="ECO:0007669"/>
    <property type="project" value="InterPro"/>
</dbReference>
<dbReference type="GO" id="GO:0006950">
    <property type="term" value="P:response to stress"/>
    <property type="evidence" value="ECO:0007669"/>
    <property type="project" value="UniProtKB-ARBA"/>
</dbReference>